<keyword evidence="2" id="KW-1185">Reference proteome</keyword>
<name>A0A3M6VBU1_9STRA</name>
<reference evidence="1 2" key="1">
    <citation type="submission" date="2018-06" db="EMBL/GenBank/DDBJ databases">
        <title>Comparative genomics of downy mildews reveals potential adaptations to biotrophy.</title>
        <authorList>
            <person name="Fletcher K."/>
            <person name="Klosterman S.J."/>
            <person name="Derevnina L."/>
            <person name="Martin F."/>
            <person name="Koike S."/>
            <person name="Reyes Chin-Wo S."/>
            <person name="Mou B."/>
            <person name="Michelmore R."/>
        </authorList>
    </citation>
    <scope>NUCLEOTIDE SEQUENCE [LARGE SCALE GENOMIC DNA]</scope>
    <source>
        <strain evidence="1 2">R14</strain>
    </source>
</reference>
<dbReference type="VEuPathDB" id="FungiDB:DD237_004153"/>
<dbReference type="AlphaFoldDB" id="A0A3M6VBU1"/>
<accession>A0A3M6VBU1</accession>
<dbReference type="Proteomes" id="UP000282087">
    <property type="component" value="Unassembled WGS sequence"/>
</dbReference>
<proteinExistence type="predicted"/>
<organism evidence="1 2">
    <name type="scientific">Peronospora effusa</name>
    <dbReference type="NCBI Taxonomy" id="542832"/>
    <lineage>
        <taxon>Eukaryota</taxon>
        <taxon>Sar</taxon>
        <taxon>Stramenopiles</taxon>
        <taxon>Oomycota</taxon>
        <taxon>Peronosporomycetes</taxon>
        <taxon>Peronosporales</taxon>
        <taxon>Peronosporaceae</taxon>
        <taxon>Peronospora</taxon>
    </lineage>
</organism>
<gene>
    <name evidence="1" type="ORF">DD238_005650</name>
</gene>
<sequence length="474" mass="53746">MSETNEQTNETRALCLINWYLCDRFRDVFVNGFCDCMVWPFEVVNPVLHALTLEAIRNFDVLSSGFTSDLSRYAKTKLKADLNSLAKYLSAWNESKRVVFCDDKLPGSATVSSVEDQNINRYMAEKLQQQRTNFAAADVNFYTRLYDYNQKKVKQLFSFTGESYDAVKYRNEYKLRGQQDALGVFEVSHEVVVCERDKGRYYRAYASTDQFTAISYENAIVSPQTLAKRAGLTEGETHNVSMVASCTETVSIALPKAKYMCDVDMKIDHQTDAHIWVHPLTGVLSFGIVAACNHRQAFTGTIDAKFQMTVRKESIKPAYVWIDVSSLMDMLIGNTIVRLEHGAQLVSVCPESKELRLISRDGHREDAKSLFKLHPAENGSFLLSTLPSSDAGEQWVCVRNDKLVANDVDGYGSDKFVVHRLSTSYNDWIVQERRTQKNIIVVAKDNALVLEVKELSRQEASTFSFVRPLYGETD</sequence>
<protein>
    <submittedName>
        <fullName evidence="1">Uncharacterized protein</fullName>
    </submittedName>
</protein>
<comment type="caution">
    <text evidence="1">The sequence shown here is derived from an EMBL/GenBank/DDBJ whole genome shotgun (WGS) entry which is preliminary data.</text>
</comment>
<dbReference type="EMBL" id="QLLG01000306">
    <property type="protein sequence ID" value="RMX64498.1"/>
    <property type="molecule type" value="Genomic_DNA"/>
</dbReference>
<evidence type="ECO:0000313" key="1">
    <source>
        <dbReference type="EMBL" id="RMX64498.1"/>
    </source>
</evidence>
<evidence type="ECO:0000313" key="2">
    <source>
        <dbReference type="Proteomes" id="UP000282087"/>
    </source>
</evidence>